<gene>
    <name evidence="1" type="ORF">MJA45_16595</name>
</gene>
<proteinExistence type="predicted"/>
<accession>A0AA96RDC0</accession>
<organism evidence="1 2">
    <name type="scientific">Paenibacillus aurantius</name>
    <dbReference type="NCBI Taxonomy" id="2918900"/>
    <lineage>
        <taxon>Bacteria</taxon>
        <taxon>Bacillati</taxon>
        <taxon>Bacillota</taxon>
        <taxon>Bacilli</taxon>
        <taxon>Bacillales</taxon>
        <taxon>Paenibacillaceae</taxon>
        <taxon>Paenibacillus</taxon>
    </lineage>
</organism>
<dbReference type="RefSeq" id="WP_315603022.1">
    <property type="nucleotide sequence ID" value="NZ_CP130318.1"/>
</dbReference>
<dbReference type="EMBL" id="CP130318">
    <property type="protein sequence ID" value="WNQ09251.1"/>
    <property type="molecule type" value="Genomic_DNA"/>
</dbReference>
<evidence type="ECO:0000313" key="2">
    <source>
        <dbReference type="Proteomes" id="UP001305702"/>
    </source>
</evidence>
<evidence type="ECO:0000313" key="1">
    <source>
        <dbReference type="EMBL" id="WNQ09251.1"/>
    </source>
</evidence>
<dbReference type="InterPro" id="IPR011990">
    <property type="entry name" value="TPR-like_helical_dom_sf"/>
</dbReference>
<dbReference type="KEGG" id="paun:MJA45_16595"/>
<keyword evidence="2" id="KW-1185">Reference proteome</keyword>
<name>A0AA96RDC0_9BACL</name>
<dbReference type="SUPFAM" id="SSF48452">
    <property type="entry name" value="TPR-like"/>
    <property type="match status" value="1"/>
</dbReference>
<dbReference type="Proteomes" id="UP001305702">
    <property type="component" value="Chromosome"/>
</dbReference>
<dbReference type="AlphaFoldDB" id="A0AA96RDC0"/>
<dbReference type="Gene3D" id="1.25.40.10">
    <property type="entry name" value="Tetratricopeptide repeat domain"/>
    <property type="match status" value="1"/>
</dbReference>
<reference evidence="1 2" key="1">
    <citation type="submission" date="2022-02" db="EMBL/GenBank/DDBJ databases">
        <title>Paenibacillus sp. MBLB1776 Whole Genome Shotgun Sequencing.</title>
        <authorList>
            <person name="Hwang C.Y."/>
            <person name="Cho E.-S."/>
            <person name="Seo M.-J."/>
        </authorList>
    </citation>
    <scope>NUCLEOTIDE SEQUENCE [LARGE SCALE GENOMIC DNA]</scope>
    <source>
        <strain evidence="1 2">MBLB1776</strain>
    </source>
</reference>
<evidence type="ECO:0008006" key="3">
    <source>
        <dbReference type="Google" id="ProtNLM"/>
    </source>
</evidence>
<sequence>MNEVLDEIIHDYHTPGGDREEREEQLAALRHMSDVCMEEWLRFEERMAEAMARFAENASVPLPKPPSFAGGLSEKFVKAQGYYKLYMFDQAVEAFREVVREQPDFLLGRIYLAMGLLRTGETGEAYRHFQLLVPLTENATLKAISYNAMGCIQVQNRNMEKAYDYFKMADLTDSSCLEPVLWDKKLWPYHREQPDLLP</sequence>
<protein>
    <recommendedName>
        <fullName evidence="3">Tetratrico peptide repeat group 5 domain-containing protein</fullName>
    </recommendedName>
</protein>